<proteinExistence type="predicted"/>
<evidence type="ECO:0000256" key="1">
    <source>
        <dbReference type="SAM" id="Phobius"/>
    </source>
</evidence>
<reference evidence="4" key="1">
    <citation type="submission" date="2021-09" db="EMBL/GenBank/DDBJ databases">
        <authorList>
            <consortium name="AG Swart"/>
            <person name="Singh M."/>
            <person name="Singh A."/>
            <person name="Seah K."/>
            <person name="Emmerich C."/>
        </authorList>
    </citation>
    <scope>NUCLEOTIDE SEQUENCE</scope>
    <source>
        <strain evidence="4">ATCC30299</strain>
    </source>
</reference>
<gene>
    <name evidence="4" type="ORF">BSTOLATCC_MIC9409</name>
</gene>
<comment type="caution">
    <text evidence="4">The sequence shown here is derived from an EMBL/GenBank/DDBJ whole genome shotgun (WGS) entry which is preliminary data.</text>
</comment>
<evidence type="ECO:0000256" key="2">
    <source>
        <dbReference type="SAM" id="SignalP"/>
    </source>
</evidence>
<dbReference type="SUPFAM" id="SSF56300">
    <property type="entry name" value="Metallo-dependent phosphatases"/>
    <property type="match status" value="1"/>
</dbReference>
<feature type="transmembrane region" description="Helical" evidence="1">
    <location>
        <begin position="351"/>
        <end position="373"/>
    </location>
</feature>
<protein>
    <recommendedName>
        <fullName evidence="3">PhoD-like phosphatase metallophosphatase domain-containing protein</fullName>
    </recommendedName>
</protein>
<dbReference type="PANTHER" id="PTHR33987">
    <property type="entry name" value="CALCINEURIN-LIKE METALLO-PHOSPHOESTERASE SUPERFAMILY PROTEIN"/>
    <property type="match status" value="1"/>
</dbReference>
<evidence type="ECO:0000259" key="3">
    <source>
        <dbReference type="Pfam" id="PF09423"/>
    </source>
</evidence>
<keyword evidence="1" id="KW-0812">Transmembrane</keyword>
<organism evidence="4 5">
    <name type="scientific">Blepharisma stoltei</name>
    <dbReference type="NCBI Taxonomy" id="1481888"/>
    <lineage>
        <taxon>Eukaryota</taxon>
        <taxon>Sar</taxon>
        <taxon>Alveolata</taxon>
        <taxon>Ciliophora</taxon>
        <taxon>Postciliodesmatophora</taxon>
        <taxon>Heterotrichea</taxon>
        <taxon>Heterotrichida</taxon>
        <taxon>Blepharismidae</taxon>
        <taxon>Blepharisma</taxon>
    </lineage>
</organism>
<dbReference type="Pfam" id="PF09423">
    <property type="entry name" value="PhoD"/>
    <property type="match status" value="1"/>
</dbReference>
<dbReference type="InterPro" id="IPR029052">
    <property type="entry name" value="Metallo-depent_PP-like"/>
</dbReference>
<feature type="signal peptide" evidence="2">
    <location>
        <begin position="1"/>
        <end position="16"/>
    </location>
</feature>
<dbReference type="EMBL" id="CAJZBQ010000011">
    <property type="protein sequence ID" value="CAG9313596.1"/>
    <property type="molecule type" value="Genomic_DNA"/>
</dbReference>
<dbReference type="InterPro" id="IPR018946">
    <property type="entry name" value="PhoD-like_MPP"/>
</dbReference>
<evidence type="ECO:0000313" key="5">
    <source>
        <dbReference type="Proteomes" id="UP001162131"/>
    </source>
</evidence>
<keyword evidence="1" id="KW-0472">Membrane</keyword>
<dbReference type="PANTHER" id="PTHR33987:SF1">
    <property type="entry name" value="CALCINEURIN-LIKE METALLO-PHOSPHOESTERASE SUPERFAMILY PROTEIN"/>
    <property type="match status" value="1"/>
</dbReference>
<feature type="domain" description="PhoD-like phosphatase metallophosphatase" evidence="3">
    <location>
        <begin position="21"/>
        <end position="265"/>
    </location>
</feature>
<keyword evidence="5" id="KW-1185">Reference proteome</keyword>
<keyword evidence="1" id="KW-1133">Transmembrane helix</keyword>
<sequence length="380" mass="44261">MALLLWLIFTIYKATALLLTVGSCAGLFGASNPDIWKSIKALNPDAFIWLGDAIYADQMILPLVFRSATEEEWKKKYATLKNAEGYKELRESIRILGVWDDHDYGKNNENKYYPYKSLSKELFLDFIDEPKNSIRYQREGIYDSYDFIENGKKIKVILLDDRTYLDPPGPDSDNLGEIQWEWLKNELDDKADLYLVMNGLQINVEDRITVTEKWFEKGRKRMLDILDSKPGVILVTGDVHHSEILKIDCYSYPIYEIVSSGLTHSVNTQYGFLTSLYLEACYPFTYNIGSRIYDRSFASIEISNDSINIDLRDSFGSIQLHHSLKISDLFSHPNTPYFCYQSIWERRIKHWASILLVYVIPFLTNISAFYIWVKKYSKSY</sequence>
<name>A0AAU9IID4_9CILI</name>
<keyword evidence="2" id="KW-0732">Signal</keyword>
<dbReference type="CDD" id="cd07389">
    <property type="entry name" value="MPP_PhoD"/>
    <property type="match status" value="1"/>
</dbReference>
<dbReference type="Gene3D" id="3.60.21.70">
    <property type="entry name" value="PhoD-like phosphatase"/>
    <property type="match status" value="1"/>
</dbReference>
<dbReference type="Proteomes" id="UP001162131">
    <property type="component" value="Unassembled WGS sequence"/>
</dbReference>
<dbReference type="AlphaFoldDB" id="A0AAU9IID4"/>
<accession>A0AAU9IID4</accession>
<evidence type="ECO:0000313" key="4">
    <source>
        <dbReference type="EMBL" id="CAG9313596.1"/>
    </source>
</evidence>
<feature type="chain" id="PRO_5043684138" description="PhoD-like phosphatase metallophosphatase domain-containing protein" evidence="2">
    <location>
        <begin position="17"/>
        <end position="380"/>
    </location>
</feature>
<dbReference type="InterPro" id="IPR038607">
    <property type="entry name" value="PhoD-like_sf"/>
</dbReference>